<evidence type="ECO:0000313" key="2">
    <source>
        <dbReference type="Proteomes" id="UP000765509"/>
    </source>
</evidence>
<keyword evidence="2" id="KW-1185">Reference proteome</keyword>
<protein>
    <submittedName>
        <fullName evidence="1">Uncharacterized protein</fullName>
    </submittedName>
</protein>
<dbReference type="EMBL" id="AVOT02019650">
    <property type="protein sequence ID" value="MBW0507340.1"/>
    <property type="molecule type" value="Genomic_DNA"/>
</dbReference>
<dbReference type="Proteomes" id="UP000765509">
    <property type="component" value="Unassembled WGS sequence"/>
</dbReference>
<evidence type="ECO:0000313" key="1">
    <source>
        <dbReference type="EMBL" id="MBW0507340.1"/>
    </source>
</evidence>
<organism evidence="1 2">
    <name type="scientific">Austropuccinia psidii MF-1</name>
    <dbReference type="NCBI Taxonomy" id="1389203"/>
    <lineage>
        <taxon>Eukaryota</taxon>
        <taxon>Fungi</taxon>
        <taxon>Dikarya</taxon>
        <taxon>Basidiomycota</taxon>
        <taxon>Pucciniomycotina</taxon>
        <taxon>Pucciniomycetes</taxon>
        <taxon>Pucciniales</taxon>
        <taxon>Sphaerophragmiaceae</taxon>
        <taxon>Austropuccinia</taxon>
    </lineage>
</organism>
<dbReference type="AlphaFoldDB" id="A0A9Q3HMT7"/>
<gene>
    <name evidence="1" type="ORF">O181_047055</name>
</gene>
<name>A0A9Q3HMT7_9BASI</name>
<proteinExistence type="predicted"/>
<sequence>MYRAIARGKQWVVKFPLAEQGGKSWSNGEIILNVNALDNNQENKNNNKPILWKEKRKTVALGLTLKSNKDDSENKFNRIESNIQQLLKLHNIRSTTQVEEELRSTFSENDVDGTKGFFTVEN</sequence>
<comment type="caution">
    <text evidence="1">The sequence shown here is derived from an EMBL/GenBank/DDBJ whole genome shotgun (WGS) entry which is preliminary data.</text>
</comment>
<accession>A0A9Q3HMT7</accession>
<reference evidence="1" key="1">
    <citation type="submission" date="2021-03" db="EMBL/GenBank/DDBJ databases">
        <title>Draft genome sequence of rust myrtle Austropuccinia psidii MF-1, a brazilian biotype.</title>
        <authorList>
            <person name="Quecine M.C."/>
            <person name="Pachon D.M.R."/>
            <person name="Bonatelli M.L."/>
            <person name="Correr F.H."/>
            <person name="Franceschini L.M."/>
            <person name="Leite T.F."/>
            <person name="Margarido G.R.A."/>
            <person name="Almeida C.A."/>
            <person name="Ferrarezi J.A."/>
            <person name="Labate C.A."/>
        </authorList>
    </citation>
    <scope>NUCLEOTIDE SEQUENCE</scope>
    <source>
        <strain evidence="1">MF-1</strain>
    </source>
</reference>